<dbReference type="SMART" id="SM00245">
    <property type="entry name" value="TSPc"/>
    <property type="match status" value="1"/>
</dbReference>
<dbReference type="InterPro" id="IPR005151">
    <property type="entry name" value="Tail-specific_protease"/>
</dbReference>
<dbReference type="InterPro" id="IPR028204">
    <property type="entry name" value="Tricorn_C1"/>
</dbReference>
<evidence type="ECO:0000256" key="1">
    <source>
        <dbReference type="SAM" id="Phobius"/>
    </source>
</evidence>
<accession>A0ABS4DBW4</accession>
<dbReference type="InterPro" id="IPR029045">
    <property type="entry name" value="ClpP/crotonase-like_dom_sf"/>
</dbReference>
<dbReference type="EMBL" id="SIJK02000026">
    <property type="protein sequence ID" value="MBP1466938.1"/>
    <property type="molecule type" value="Genomic_DNA"/>
</dbReference>
<dbReference type="SUPFAM" id="SSF52096">
    <property type="entry name" value="ClpP/crotonase"/>
    <property type="match status" value="1"/>
</dbReference>
<dbReference type="Pfam" id="PF14684">
    <property type="entry name" value="Tricorn_C1"/>
    <property type="match status" value="1"/>
</dbReference>
<comment type="caution">
    <text evidence="3">The sequence shown here is derived from an EMBL/GenBank/DDBJ whole genome shotgun (WGS) entry which is preliminary data.</text>
</comment>
<evidence type="ECO:0000313" key="4">
    <source>
        <dbReference type="Proteomes" id="UP001193081"/>
    </source>
</evidence>
<feature type="transmembrane region" description="Helical" evidence="1">
    <location>
        <begin position="37"/>
        <end position="55"/>
    </location>
</feature>
<evidence type="ECO:0000313" key="3">
    <source>
        <dbReference type="EMBL" id="MBP1466938.1"/>
    </source>
</evidence>
<proteinExistence type="predicted"/>
<keyword evidence="4" id="KW-1185">Reference proteome</keyword>
<dbReference type="Gene3D" id="3.90.226.10">
    <property type="entry name" value="2-enoyl-CoA Hydratase, Chain A, domain 1"/>
    <property type="match status" value="1"/>
</dbReference>
<dbReference type="PANTHER" id="PTHR32060:SF30">
    <property type="entry name" value="CARBOXY-TERMINAL PROCESSING PROTEASE CTPA"/>
    <property type="match status" value="1"/>
</dbReference>
<name>A0ABS4DBW4_9CHLR</name>
<dbReference type="CDD" id="cd07562">
    <property type="entry name" value="Peptidase_S41_TRI"/>
    <property type="match status" value="1"/>
</dbReference>
<keyword evidence="1" id="KW-0472">Membrane</keyword>
<keyword evidence="1" id="KW-0812">Transmembrane</keyword>
<sequence length="503" mass="54896">MKQLRLFERIGLVAHPLFASLGSGMLIWGPFAGRWPIAVLVGVVVGLMFGWLRWWQQAKSPEARRRQRWVLWLLHGLLVLGWAAAVLLPLYRLNIVFPATSDRQANFDRLWRAMDAYYPYFALKGVAWDEAYQRYAPQVADASDDAAYWKLVAEMLAELQDGHTNLQSPARQQGRIFFGTARVMGAEVVVDQVSQAARQAGLEPCAVLVAVDGRPLEEVLDAVPAILTASSTPHNRRALAAFNVLSSTVPQMEVTVLDANGQPQTVALIQQPETAASAASGSRERPPAIQTERLPSGLGLIKINAFWSDDDLVAAFDAALNDLFAAPGLIIDVRGNGGGNQLLADQMAARLLDAPFTYGRDHFAGRMPQRGWLPGISFRLTPRAPIYHGPVAVLIDERSFSTTEQFVVALVDSGRATTVGRPTGGGSGNPVRFDLTGGAFVRFSTADFRRTDGRPIEGMGIVPDLPVNLRASYCNGPDRDREAAEALLLGKARRLAVHTEDEQ</sequence>
<gene>
    <name evidence="3" type="ORF">EYB53_014590</name>
</gene>
<keyword evidence="1" id="KW-1133">Transmembrane helix</keyword>
<protein>
    <recommendedName>
        <fullName evidence="2">Tail specific protease domain-containing protein</fullName>
    </recommendedName>
</protein>
<dbReference type="Proteomes" id="UP001193081">
    <property type="component" value="Unassembled WGS sequence"/>
</dbReference>
<feature type="domain" description="Tail specific protease" evidence="2">
    <location>
        <begin position="261"/>
        <end position="468"/>
    </location>
</feature>
<feature type="transmembrane region" description="Helical" evidence="1">
    <location>
        <begin position="12"/>
        <end position="31"/>
    </location>
</feature>
<dbReference type="Gene3D" id="3.30.750.44">
    <property type="match status" value="1"/>
</dbReference>
<dbReference type="PANTHER" id="PTHR32060">
    <property type="entry name" value="TAIL-SPECIFIC PROTEASE"/>
    <property type="match status" value="1"/>
</dbReference>
<dbReference type="RefSeq" id="WP_167857415.1">
    <property type="nucleotide sequence ID" value="NZ_SIJK02000026.1"/>
</dbReference>
<evidence type="ECO:0000259" key="2">
    <source>
        <dbReference type="SMART" id="SM00245"/>
    </source>
</evidence>
<reference evidence="3 4" key="1">
    <citation type="submission" date="2021-03" db="EMBL/GenBank/DDBJ databases">
        <authorList>
            <person name="Grouzdev D.S."/>
        </authorList>
    </citation>
    <scope>NUCLEOTIDE SEQUENCE [LARGE SCALE GENOMIC DNA]</scope>
    <source>
        <strain evidence="3 4">M50-1</strain>
    </source>
</reference>
<dbReference type="Pfam" id="PF03572">
    <property type="entry name" value="Peptidase_S41"/>
    <property type="match status" value="1"/>
</dbReference>
<dbReference type="InterPro" id="IPR036034">
    <property type="entry name" value="PDZ_sf"/>
</dbReference>
<feature type="transmembrane region" description="Helical" evidence="1">
    <location>
        <begin position="69"/>
        <end position="91"/>
    </location>
</feature>
<dbReference type="Gene3D" id="2.30.42.10">
    <property type="match status" value="1"/>
</dbReference>
<organism evidence="3 4">
    <name type="scientific">Candidatus Chloroploca mongolica</name>
    <dbReference type="NCBI Taxonomy" id="2528176"/>
    <lineage>
        <taxon>Bacteria</taxon>
        <taxon>Bacillati</taxon>
        <taxon>Chloroflexota</taxon>
        <taxon>Chloroflexia</taxon>
        <taxon>Chloroflexales</taxon>
        <taxon>Chloroflexineae</taxon>
        <taxon>Oscillochloridaceae</taxon>
        <taxon>Candidatus Chloroploca</taxon>
    </lineage>
</organism>